<dbReference type="GO" id="GO:0015031">
    <property type="term" value="P:protein transport"/>
    <property type="evidence" value="ECO:0007669"/>
    <property type="project" value="UniProtKB-KW"/>
</dbReference>
<dbReference type="CDD" id="cd15863">
    <property type="entry name" value="SNARE_GS27"/>
    <property type="match status" value="1"/>
</dbReference>
<evidence type="ECO:0000256" key="12">
    <source>
        <dbReference type="SAM" id="Phobius"/>
    </source>
</evidence>
<proteinExistence type="inferred from homology"/>
<keyword evidence="7" id="KW-0333">Golgi apparatus</keyword>
<keyword evidence="3 11" id="KW-0813">Transport</keyword>
<evidence type="ECO:0000256" key="7">
    <source>
        <dbReference type="ARBA" id="ARBA00023034"/>
    </source>
</evidence>
<evidence type="ECO:0000256" key="10">
    <source>
        <dbReference type="ARBA" id="ARBA00040957"/>
    </source>
</evidence>
<reference evidence="14" key="1">
    <citation type="journal article" date="2018" name="Nat. Microbiol.">
        <title>Leveraging single-cell genomics to expand the fungal tree of life.</title>
        <authorList>
            <person name="Ahrendt S.R."/>
            <person name="Quandt C.A."/>
            <person name="Ciobanu D."/>
            <person name="Clum A."/>
            <person name="Salamov A."/>
            <person name="Andreopoulos B."/>
            <person name="Cheng J.F."/>
            <person name="Woyke T."/>
            <person name="Pelin A."/>
            <person name="Henrissat B."/>
            <person name="Reynolds N.K."/>
            <person name="Benny G.L."/>
            <person name="Smith M.E."/>
            <person name="James T.Y."/>
            <person name="Grigoriev I.V."/>
        </authorList>
    </citation>
    <scope>NUCLEOTIDE SEQUENCE [LARGE SCALE GENOMIC DNA]</scope>
    <source>
        <strain evidence="14">RSA 1356</strain>
    </source>
</reference>
<dbReference type="STRING" id="78915.A0A4P9XRB3"/>
<dbReference type="EMBL" id="KZ992585">
    <property type="protein sequence ID" value="RKP08615.1"/>
    <property type="molecule type" value="Genomic_DNA"/>
</dbReference>
<evidence type="ECO:0000256" key="4">
    <source>
        <dbReference type="ARBA" id="ARBA00022692"/>
    </source>
</evidence>
<evidence type="ECO:0000256" key="1">
    <source>
        <dbReference type="ARBA" id="ARBA00004163"/>
    </source>
</evidence>
<dbReference type="GO" id="GO:0006888">
    <property type="term" value="P:endoplasmic reticulum to Golgi vesicle-mediated transport"/>
    <property type="evidence" value="ECO:0007669"/>
    <property type="project" value="TreeGrafter"/>
</dbReference>
<comment type="subcellular location">
    <subcellularLocation>
        <location evidence="1">Endoplasmic reticulum membrane</location>
        <topology evidence="1">Single-pass type IV membrane protein</topology>
    </subcellularLocation>
    <subcellularLocation>
        <location evidence="2">Golgi apparatus membrane</location>
        <topology evidence="2">Single-pass type IV membrane protein</topology>
    </subcellularLocation>
</comment>
<dbReference type="AlphaFoldDB" id="A0A4P9XRB3"/>
<keyword evidence="4 12" id="KW-0812">Transmembrane</keyword>
<evidence type="ECO:0000256" key="8">
    <source>
        <dbReference type="ARBA" id="ARBA00023136"/>
    </source>
</evidence>
<comment type="function">
    <text evidence="11">SNARE required for protein transport between the ER and the Golgi complex.</text>
</comment>
<dbReference type="GO" id="GO:0000139">
    <property type="term" value="C:Golgi membrane"/>
    <property type="evidence" value="ECO:0007669"/>
    <property type="project" value="UniProtKB-SubCell"/>
</dbReference>
<protein>
    <recommendedName>
        <fullName evidence="10 11">Protein transport protein BOS1</fullName>
    </recommendedName>
</protein>
<evidence type="ECO:0000256" key="9">
    <source>
        <dbReference type="ARBA" id="ARBA00037983"/>
    </source>
</evidence>
<keyword evidence="8 11" id="KW-0472">Membrane</keyword>
<dbReference type="GO" id="GO:0005484">
    <property type="term" value="F:SNAP receptor activity"/>
    <property type="evidence" value="ECO:0007669"/>
    <property type="project" value="InterPro"/>
</dbReference>
<evidence type="ECO:0000313" key="14">
    <source>
        <dbReference type="Proteomes" id="UP000271241"/>
    </source>
</evidence>
<evidence type="ECO:0000256" key="6">
    <source>
        <dbReference type="ARBA" id="ARBA00022989"/>
    </source>
</evidence>
<dbReference type="GO" id="GO:0005789">
    <property type="term" value="C:endoplasmic reticulum membrane"/>
    <property type="evidence" value="ECO:0007669"/>
    <property type="project" value="UniProtKB-SubCell"/>
</dbReference>
<evidence type="ECO:0000256" key="2">
    <source>
        <dbReference type="ARBA" id="ARBA00004409"/>
    </source>
</evidence>
<dbReference type="PIRSF" id="PIRSF028865">
    <property type="entry name" value="Membrin-2"/>
    <property type="match status" value="1"/>
</dbReference>
<dbReference type="GO" id="GO:0031902">
    <property type="term" value="C:late endosome membrane"/>
    <property type="evidence" value="ECO:0007669"/>
    <property type="project" value="TreeGrafter"/>
</dbReference>
<feature type="transmembrane region" description="Helical" evidence="12">
    <location>
        <begin position="191"/>
        <end position="211"/>
    </location>
</feature>
<evidence type="ECO:0000313" key="13">
    <source>
        <dbReference type="EMBL" id="RKP08615.1"/>
    </source>
</evidence>
<keyword evidence="6 12" id="KW-1133">Transmembrane helix</keyword>
<dbReference type="PANTHER" id="PTHR21230">
    <property type="entry name" value="VESICLE TRANSPORT V-SNARE PROTEIN VTI1-RELATED"/>
    <property type="match status" value="1"/>
</dbReference>
<keyword evidence="14" id="KW-1185">Reference proteome</keyword>
<dbReference type="GO" id="GO:0006906">
    <property type="term" value="P:vesicle fusion"/>
    <property type="evidence" value="ECO:0007669"/>
    <property type="project" value="TreeGrafter"/>
</dbReference>
<name>A0A4P9XRB3_9FUNG</name>
<dbReference type="GO" id="GO:0000149">
    <property type="term" value="F:SNARE binding"/>
    <property type="evidence" value="ECO:0007669"/>
    <property type="project" value="TreeGrafter"/>
</dbReference>
<sequence>MNVAYNRTLKQSQSVQRELAAFESARTTDDVQEERILEGLRRLQRHIEEYDTVTKRELNPEKQKTGFARVQKFRDDYFGMKQTFDRAKHQAHTRAMHHNERDQLLQQTDAQSESTTINMADFSQREADFADYADQQLDTFIAQGRSALNNLVEQRGILKGTQRRILDAANTLGLSRSVIQYIERRSTQDKFIFFAGVIVCIFLMWAIIHYLG</sequence>
<dbReference type="Pfam" id="PF12352">
    <property type="entry name" value="V-SNARE_C"/>
    <property type="match status" value="1"/>
</dbReference>
<evidence type="ECO:0000256" key="11">
    <source>
        <dbReference type="PIRNR" id="PIRNR028865"/>
    </source>
</evidence>
<organism evidence="13 14">
    <name type="scientific">Thamnocephalis sphaerospora</name>
    <dbReference type="NCBI Taxonomy" id="78915"/>
    <lineage>
        <taxon>Eukaryota</taxon>
        <taxon>Fungi</taxon>
        <taxon>Fungi incertae sedis</taxon>
        <taxon>Zoopagomycota</taxon>
        <taxon>Zoopagomycotina</taxon>
        <taxon>Zoopagomycetes</taxon>
        <taxon>Zoopagales</taxon>
        <taxon>Sigmoideomycetaceae</taxon>
        <taxon>Thamnocephalis</taxon>
    </lineage>
</organism>
<evidence type="ECO:0000256" key="3">
    <source>
        <dbReference type="ARBA" id="ARBA00022448"/>
    </source>
</evidence>
<dbReference type="PANTHER" id="PTHR21230:SF1">
    <property type="entry name" value="GOLGI SNAP RECEPTOR COMPLEX MEMBER 2"/>
    <property type="match status" value="1"/>
</dbReference>
<dbReference type="InterPro" id="IPR027027">
    <property type="entry name" value="GOSR2/Membrin/Bos1"/>
</dbReference>
<comment type="similarity">
    <text evidence="9 11">Belongs to the BOS1 family.</text>
</comment>
<accession>A0A4P9XRB3</accession>
<gene>
    <name evidence="13" type="ORF">THASP1DRAFT_29582</name>
</gene>
<dbReference type="OrthoDB" id="158360at2759"/>
<evidence type="ECO:0000256" key="5">
    <source>
        <dbReference type="ARBA" id="ARBA00022927"/>
    </source>
</evidence>
<dbReference type="GO" id="GO:0012507">
    <property type="term" value="C:ER to Golgi transport vesicle membrane"/>
    <property type="evidence" value="ECO:0007669"/>
    <property type="project" value="TreeGrafter"/>
</dbReference>
<keyword evidence="5 11" id="KW-0653">Protein transport</keyword>
<dbReference type="GO" id="GO:0031201">
    <property type="term" value="C:SNARE complex"/>
    <property type="evidence" value="ECO:0007669"/>
    <property type="project" value="TreeGrafter"/>
</dbReference>
<dbReference type="Proteomes" id="UP000271241">
    <property type="component" value="Unassembled WGS sequence"/>
</dbReference>